<dbReference type="GO" id="GO:0009002">
    <property type="term" value="F:serine-type D-Ala-D-Ala carboxypeptidase activity"/>
    <property type="evidence" value="ECO:0007669"/>
    <property type="project" value="UniProtKB-EC"/>
</dbReference>
<dbReference type="GO" id="GO:0008955">
    <property type="term" value="F:peptidoglycan glycosyltransferase activity"/>
    <property type="evidence" value="ECO:0007669"/>
    <property type="project" value="UniProtKB-EC"/>
</dbReference>
<dbReference type="GO" id="GO:0008360">
    <property type="term" value="P:regulation of cell shape"/>
    <property type="evidence" value="ECO:0007669"/>
    <property type="project" value="UniProtKB-KW"/>
</dbReference>
<sequence>MKKILRFFMSLVIVFFIGFFLAGGRDAMNPSAFSRVIESAVPTRESVPEKTNTQPNNFAARLKRFVFLPDAVNEKVPAKNFIPVSDMPPRLTEAVIAVEDTRFYSHPGFDINGIFRAALVNLQYGEVTEGASTITQQLVKNLFLSQEQTMGRKIEEVLLALDFEFRYSKNEILALYLNSIYFGSGYYGIYNASKGYFGKAPSELTLPEAAMLAGLPNAPSLYSPYEDFILAKKRQFIVLDAMVRAGYIDERTANSAKIEPLYLAH</sequence>
<keyword evidence="11" id="KW-0961">Cell wall biogenesis/degradation</keyword>
<evidence type="ECO:0000256" key="6">
    <source>
        <dbReference type="ARBA" id="ARBA00022679"/>
    </source>
</evidence>
<evidence type="ECO:0000256" key="10">
    <source>
        <dbReference type="ARBA" id="ARBA00023268"/>
    </source>
</evidence>
<evidence type="ECO:0000259" key="14">
    <source>
        <dbReference type="Pfam" id="PF00912"/>
    </source>
</evidence>
<dbReference type="Pfam" id="PF00912">
    <property type="entry name" value="Transgly"/>
    <property type="match status" value="1"/>
</dbReference>
<dbReference type="GO" id="GO:0006508">
    <property type="term" value="P:proteolysis"/>
    <property type="evidence" value="ECO:0007669"/>
    <property type="project" value="UniProtKB-KW"/>
</dbReference>
<keyword evidence="16" id="KW-1185">Reference proteome</keyword>
<evidence type="ECO:0000313" key="15">
    <source>
        <dbReference type="EMBL" id="SHE45789.1"/>
    </source>
</evidence>
<comment type="similarity">
    <text evidence="2">In the N-terminal section; belongs to the glycosyltransferase 51 family.</text>
</comment>
<evidence type="ECO:0000313" key="16">
    <source>
        <dbReference type="Proteomes" id="UP000184404"/>
    </source>
</evidence>
<keyword evidence="4" id="KW-0645">Protease</keyword>
<dbReference type="PANTHER" id="PTHR32282">
    <property type="entry name" value="BINDING PROTEIN TRANSPEPTIDASE, PUTATIVE-RELATED"/>
    <property type="match status" value="1"/>
</dbReference>
<evidence type="ECO:0000256" key="5">
    <source>
        <dbReference type="ARBA" id="ARBA00022676"/>
    </source>
</evidence>
<dbReference type="RefSeq" id="WP_072934617.1">
    <property type="nucleotide sequence ID" value="NZ_FQUG01000002.1"/>
</dbReference>
<evidence type="ECO:0000256" key="1">
    <source>
        <dbReference type="ARBA" id="ARBA00007090"/>
    </source>
</evidence>
<dbReference type="STRING" id="1123243.SAMN02745190_00535"/>
<dbReference type="InterPro" id="IPR050396">
    <property type="entry name" value="Glycosyltr_51/Transpeptidase"/>
</dbReference>
<keyword evidence="3" id="KW-0121">Carboxypeptidase</keyword>
<keyword evidence="5" id="KW-0328">Glycosyltransferase</keyword>
<comment type="catalytic activity">
    <reaction evidence="12">
        <text>Preferential cleavage: (Ac)2-L-Lys-D-Ala-|-D-Ala. Also transpeptidation of peptidyl-alanyl moieties that are N-acyl substituents of D-alanine.</text>
        <dbReference type="EC" id="3.4.16.4"/>
    </reaction>
</comment>
<dbReference type="FunFam" id="1.10.3810.10:FF:000001">
    <property type="entry name" value="Penicillin-binding protein 1A"/>
    <property type="match status" value="1"/>
</dbReference>
<dbReference type="EMBL" id="FQUG01000002">
    <property type="protein sequence ID" value="SHE45789.1"/>
    <property type="molecule type" value="Genomic_DNA"/>
</dbReference>
<dbReference type="GO" id="GO:0030288">
    <property type="term" value="C:outer membrane-bounded periplasmic space"/>
    <property type="evidence" value="ECO:0007669"/>
    <property type="project" value="TreeGrafter"/>
</dbReference>
<evidence type="ECO:0000256" key="2">
    <source>
        <dbReference type="ARBA" id="ARBA00007739"/>
    </source>
</evidence>
<evidence type="ECO:0000256" key="8">
    <source>
        <dbReference type="ARBA" id="ARBA00022960"/>
    </source>
</evidence>
<dbReference type="SUPFAM" id="SSF53955">
    <property type="entry name" value="Lysozyme-like"/>
    <property type="match status" value="1"/>
</dbReference>
<name>A0A1M4TMS0_9FIRM</name>
<reference evidence="15 16" key="1">
    <citation type="submission" date="2016-11" db="EMBL/GenBank/DDBJ databases">
        <authorList>
            <person name="Jaros S."/>
            <person name="Januszkiewicz K."/>
            <person name="Wedrychowicz H."/>
        </authorList>
    </citation>
    <scope>NUCLEOTIDE SEQUENCE [LARGE SCALE GENOMIC DNA]</scope>
    <source>
        <strain evidence="15 16">DSM 10502</strain>
    </source>
</reference>
<keyword evidence="10" id="KW-0511">Multifunctional enzyme</keyword>
<evidence type="ECO:0000256" key="11">
    <source>
        <dbReference type="ARBA" id="ARBA00023316"/>
    </source>
</evidence>
<dbReference type="GO" id="GO:0071555">
    <property type="term" value="P:cell wall organization"/>
    <property type="evidence" value="ECO:0007669"/>
    <property type="project" value="UniProtKB-KW"/>
</dbReference>
<keyword evidence="6" id="KW-0808">Transferase</keyword>
<dbReference type="AlphaFoldDB" id="A0A1M4TMS0"/>
<keyword evidence="7" id="KW-0378">Hydrolase</keyword>
<keyword evidence="8" id="KW-0133">Cell shape</keyword>
<dbReference type="InterPro" id="IPR001264">
    <property type="entry name" value="Glyco_trans_51"/>
</dbReference>
<dbReference type="InterPro" id="IPR036950">
    <property type="entry name" value="PBP_transglycosylase"/>
</dbReference>
<evidence type="ECO:0000256" key="12">
    <source>
        <dbReference type="ARBA" id="ARBA00034000"/>
    </source>
</evidence>
<evidence type="ECO:0000256" key="4">
    <source>
        <dbReference type="ARBA" id="ARBA00022670"/>
    </source>
</evidence>
<organism evidence="15 16">
    <name type="scientific">Schwartzia succinivorans DSM 10502</name>
    <dbReference type="NCBI Taxonomy" id="1123243"/>
    <lineage>
        <taxon>Bacteria</taxon>
        <taxon>Bacillati</taxon>
        <taxon>Bacillota</taxon>
        <taxon>Negativicutes</taxon>
        <taxon>Selenomonadales</taxon>
        <taxon>Selenomonadaceae</taxon>
        <taxon>Schwartzia</taxon>
    </lineage>
</organism>
<proteinExistence type="inferred from homology"/>
<evidence type="ECO:0000256" key="13">
    <source>
        <dbReference type="ARBA" id="ARBA00049902"/>
    </source>
</evidence>
<dbReference type="Gene3D" id="1.10.3810.10">
    <property type="entry name" value="Biosynthetic peptidoglycan transglycosylase-like"/>
    <property type="match status" value="1"/>
</dbReference>
<gene>
    <name evidence="15" type="ORF">SAMN02745190_00535</name>
</gene>
<accession>A0A1M4TMS0</accession>
<evidence type="ECO:0000256" key="3">
    <source>
        <dbReference type="ARBA" id="ARBA00022645"/>
    </source>
</evidence>
<dbReference type="InterPro" id="IPR023346">
    <property type="entry name" value="Lysozyme-like_dom_sf"/>
</dbReference>
<evidence type="ECO:0000256" key="9">
    <source>
        <dbReference type="ARBA" id="ARBA00022984"/>
    </source>
</evidence>
<keyword evidence="9" id="KW-0573">Peptidoglycan synthesis</keyword>
<dbReference type="GO" id="GO:0009252">
    <property type="term" value="P:peptidoglycan biosynthetic process"/>
    <property type="evidence" value="ECO:0007669"/>
    <property type="project" value="UniProtKB-KW"/>
</dbReference>
<comment type="similarity">
    <text evidence="1">In the C-terminal section; belongs to the transpeptidase family.</text>
</comment>
<feature type="domain" description="Glycosyl transferase family 51" evidence="14">
    <location>
        <begin position="78"/>
        <end position="242"/>
    </location>
</feature>
<protein>
    <submittedName>
        <fullName evidence="15">Penicillin-binding protein 1A</fullName>
    </submittedName>
</protein>
<evidence type="ECO:0000256" key="7">
    <source>
        <dbReference type="ARBA" id="ARBA00022801"/>
    </source>
</evidence>
<dbReference type="PANTHER" id="PTHR32282:SF31">
    <property type="entry name" value="PEPTIDOGLYCAN GLYCOSYLTRANSFERASE"/>
    <property type="match status" value="1"/>
</dbReference>
<dbReference type="Proteomes" id="UP000184404">
    <property type="component" value="Unassembled WGS sequence"/>
</dbReference>
<comment type="catalytic activity">
    <reaction evidence="13">
        <text>[GlcNAc-(1-&gt;4)-Mur2Ac(oyl-L-Ala-gamma-D-Glu-L-Lys-D-Ala-D-Ala)](n)-di-trans,octa-cis-undecaprenyl diphosphate + beta-D-GlcNAc-(1-&gt;4)-Mur2Ac(oyl-L-Ala-gamma-D-Glu-L-Lys-D-Ala-D-Ala)-di-trans,octa-cis-undecaprenyl diphosphate = [GlcNAc-(1-&gt;4)-Mur2Ac(oyl-L-Ala-gamma-D-Glu-L-Lys-D-Ala-D-Ala)](n+1)-di-trans,octa-cis-undecaprenyl diphosphate + di-trans,octa-cis-undecaprenyl diphosphate + H(+)</text>
        <dbReference type="Rhea" id="RHEA:23708"/>
        <dbReference type="Rhea" id="RHEA-COMP:9602"/>
        <dbReference type="Rhea" id="RHEA-COMP:9603"/>
        <dbReference type="ChEBI" id="CHEBI:15378"/>
        <dbReference type="ChEBI" id="CHEBI:58405"/>
        <dbReference type="ChEBI" id="CHEBI:60033"/>
        <dbReference type="ChEBI" id="CHEBI:78435"/>
        <dbReference type="EC" id="2.4.99.28"/>
    </reaction>
</comment>